<keyword evidence="4" id="KW-1133">Transmembrane helix</keyword>
<keyword evidence="4" id="KW-0472">Membrane</keyword>
<dbReference type="InterPro" id="IPR009009">
    <property type="entry name" value="RlpA-like_DPBB"/>
</dbReference>
<evidence type="ECO:0000313" key="7">
    <source>
        <dbReference type="Proteomes" id="UP000583929"/>
    </source>
</evidence>
<gene>
    <name evidence="6" type="ORF">G4B88_001026</name>
</gene>
<dbReference type="Gene3D" id="2.40.40.10">
    <property type="entry name" value="RlpA-like domain"/>
    <property type="match status" value="2"/>
</dbReference>
<evidence type="ECO:0000256" key="3">
    <source>
        <dbReference type="ARBA" id="ARBA00022729"/>
    </source>
</evidence>
<dbReference type="InterPro" id="IPR036908">
    <property type="entry name" value="RlpA-like_sf"/>
</dbReference>
<feature type="transmembrane region" description="Helical" evidence="4">
    <location>
        <begin position="100"/>
        <end position="128"/>
    </location>
</feature>
<organism evidence="6 7">
    <name type="scientific">Cannabis sativa</name>
    <name type="common">Hemp</name>
    <name type="synonym">Marijuana</name>
    <dbReference type="NCBI Taxonomy" id="3483"/>
    <lineage>
        <taxon>Eukaryota</taxon>
        <taxon>Viridiplantae</taxon>
        <taxon>Streptophyta</taxon>
        <taxon>Embryophyta</taxon>
        <taxon>Tracheophyta</taxon>
        <taxon>Spermatophyta</taxon>
        <taxon>Magnoliopsida</taxon>
        <taxon>eudicotyledons</taxon>
        <taxon>Gunneridae</taxon>
        <taxon>Pentapetalae</taxon>
        <taxon>rosids</taxon>
        <taxon>fabids</taxon>
        <taxon>Rosales</taxon>
        <taxon>Cannabaceae</taxon>
        <taxon>Cannabis</taxon>
    </lineage>
</organism>
<dbReference type="InterPro" id="IPR007112">
    <property type="entry name" value="Expansin/allergen_DPBB_dom"/>
</dbReference>
<evidence type="ECO:0000256" key="1">
    <source>
        <dbReference type="ARBA" id="ARBA00004613"/>
    </source>
</evidence>
<protein>
    <recommendedName>
        <fullName evidence="5">Expansin-like EG45 domain-containing protein</fullName>
    </recommendedName>
</protein>
<dbReference type="PROSITE" id="PS50842">
    <property type="entry name" value="EXPANSIN_EG45"/>
    <property type="match status" value="2"/>
</dbReference>
<accession>A0A7J6FBR0</accession>
<feature type="domain" description="Expansin-like EG45" evidence="5">
    <location>
        <begin position="1"/>
        <end position="92"/>
    </location>
</feature>
<dbReference type="PANTHER" id="PTHR47295:SF10">
    <property type="entry name" value="EG45-LIKE DOMAIN CONTAINING PROTEIN"/>
    <property type="match status" value="1"/>
</dbReference>
<dbReference type="FunFam" id="2.40.40.10:FF:000005">
    <property type="entry name" value="Barwin-related endoglucanase"/>
    <property type="match status" value="2"/>
</dbReference>
<dbReference type="InterPro" id="IPR044206">
    <property type="entry name" value="EGC1/2"/>
</dbReference>
<evidence type="ECO:0000256" key="4">
    <source>
        <dbReference type="SAM" id="Phobius"/>
    </source>
</evidence>
<name>A0A7J6FBR0_CANSA</name>
<dbReference type="Pfam" id="PF03330">
    <property type="entry name" value="DPBB_1"/>
    <property type="match status" value="2"/>
</dbReference>
<feature type="domain" description="Expansin-like EG45" evidence="5">
    <location>
        <begin position="139"/>
        <end position="243"/>
    </location>
</feature>
<keyword evidence="2" id="KW-0964">Secreted</keyword>
<comment type="subcellular location">
    <subcellularLocation>
        <location evidence="1">Secreted</location>
    </subcellularLocation>
</comment>
<dbReference type="EMBL" id="JAATIQ010000237">
    <property type="protein sequence ID" value="KAF4368122.1"/>
    <property type="molecule type" value="Genomic_DNA"/>
</dbReference>
<dbReference type="CDD" id="cd22269">
    <property type="entry name" value="DPBB_EG45-like"/>
    <property type="match status" value="2"/>
</dbReference>
<dbReference type="GO" id="GO:0048046">
    <property type="term" value="C:apoplast"/>
    <property type="evidence" value="ECO:0007669"/>
    <property type="project" value="InterPro"/>
</dbReference>
<dbReference type="SMART" id="SM00837">
    <property type="entry name" value="DPBB_1"/>
    <property type="match status" value="2"/>
</dbReference>
<dbReference type="AlphaFoldDB" id="A0A7J6FBR0"/>
<reference evidence="6 7" key="1">
    <citation type="journal article" date="2020" name="bioRxiv">
        <title>Sequence and annotation of 42 cannabis genomes reveals extensive copy number variation in cannabinoid synthesis and pathogen resistance genes.</title>
        <authorList>
            <person name="Mckernan K.J."/>
            <person name="Helbert Y."/>
            <person name="Kane L.T."/>
            <person name="Ebling H."/>
            <person name="Zhang L."/>
            <person name="Liu B."/>
            <person name="Eaton Z."/>
            <person name="Mclaughlin S."/>
            <person name="Kingan S."/>
            <person name="Baybayan P."/>
            <person name="Concepcion G."/>
            <person name="Jordan M."/>
            <person name="Riva A."/>
            <person name="Barbazuk W."/>
            <person name="Harkins T."/>
        </authorList>
    </citation>
    <scope>NUCLEOTIDE SEQUENCE [LARGE SCALE GENOMIC DNA]</scope>
    <source>
        <strain evidence="7">cv. Jamaican Lion 4</strain>
        <tissue evidence="6">Leaf</tissue>
    </source>
</reference>
<keyword evidence="3" id="KW-0732">Signal</keyword>
<feature type="non-terminal residue" evidence="6">
    <location>
        <position position="1"/>
    </location>
</feature>
<keyword evidence="4" id="KW-0812">Transmembrane</keyword>
<keyword evidence="7" id="KW-1185">Reference proteome</keyword>
<dbReference type="Proteomes" id="UP000583929">
    <property type="component" value="Unassembled WGS sequence"/>
</dbReference>
<sequence>SACNGFEEEGVMIAAASEAIWDDKRACGRMYKVRCIGGTNQGVSNPCRGGGSIVVKIVDLCPSPGCRGTIDLSQEAFAMIADPNEGKINIKFTQDRRMILYINILGIKLIIKMATMRVIIVFVGMIMICQSLVSFAEKGTATFYTPPYTPSACDGNKEEGVMIAAASKAIWDDKGACGRKYKVKCIGGTNGQANHNPCRGGSVVVKIVDFCPAGCQGTIDLSQEAFAMIADPNAGKINIKFIE</sequence>
<dbReference type="SUPFAM" id="SSF50685">
    <property type="entry name" value="Barwin-like endoglucanases"/>
    <property type="match status" value="2"/>
</dbReference>
<evidence type="ECO:0000313" key="6">
    <source>
        <dbReference type="EMBL" id="KAF4368122.1"/>
    </source>
</evidence>
<evidence type="ECO:0000259" key="5">
    <source>
        <dbReference type="PROSITE" id="PS50842"/>
    </source>
</evidence>
<dbReference type="GO" id="GO:0009627">
    <property type="term" value="P:systemic acquired resistance"/>
    <property type="evidence" value="ECO:0007669"/>
    <property type="project" value="InterPro"/>
</dbReference>
<comment type="caution">
    <text evidence="6">The sequence shown here is derived from an EMBL/GenBank/DDBJ whole genome shotgun (WGS) entry which is preliminary data.</text>
</comment>
<evidence type="ECO:0000256" key="2">
    <source>
        <dbReference type="ARBA" id="ARBA00022525"/>
    </source>
</evidence>
<proteinExistence type="predicted"/>
<dbReference type="PANTHER" id="PTHR47295">
    <property type="entry name" value="EG45-LIKE DOMAIN CONTAINING PROTEIN 1-RELATED"/>
    <property type="match status" value="1"/>
</dbReference>